<dbReference type="EMBL" id="JBBNAE010000005">
    <property type="protein sequence ID" value="KAK9123415.1"/>
    <property type="molecule type" value="Genomic_DNA"/>
</dbReference>
<evidence type="ECO:0000256" key="1">
    <source>
        <dbReference type="ARBA" id="ARBA00011073"/>
    </source>
</evidence>
<protein>
    <submittedName>
        <fullName evidence="3">Uncharacterized protein</fullName>
    </submittedName>
</protein>
<dbReference type="InterPro" id="IPR045051">
    <property type="entry name" value="SBT"/>
</dbReference>
<reference evidence="3 4" key="1">
    <citation type="submission" date="2024-01" db="EMBL/GenBank/DDBJ databases">
        <title>Genome assemblies of Stephania.</title>
        <authorList>
            <person name="Yang L."/>
        </authorList>
    </citation>
    <scope>NUCLEOTIDE SEQUENCE [LARGE SCALE GENOMIC DNA]</scope>
    <source>
        <strain evidence="3">QJT</strain>
        <tissue evidence="3">Leaf</tissue>
    </source>
</reference>
<dbReference type="GO" id="GO:0006508">
    <property type="term" value="P:proteolysis"/>
    <property type="evidence" value="ECO:0007669"/>
    <property type="project" value="InterPro"/>
</dbReference>
<dbReference type="InterPro" id="IPR036852">
    <property type="entry name" value="Peptidase_S8/S53_dom_sf"/>
</dbReference>
<gene>
    <name evidence="3" type="ORF">Sjap_013017</name>
</gene>
<dbReference type="PANTHER" id="PTHR10795">
    <property type="entry name" value="PROPROTEIN CONVERTASE SUBTILISIN/KEXIN"/>
    <property type="match status" value="1"/>
</dbReference>
<organism evidence="3 4">
    <name type="scientific">Stephania japonica</name>
    <dbReference type="NCBI Taxonomy" id="461633"/>
    <lineage>
        <taxon>Eukaryota</taxon>
        <taxon>Viridiplantae</taxon>
        <taxon>Streptophyta</taxon>
        <taxon>Embryophyta</taxon>
        <taxon>Tracheophyta</taxon>
        <taxon>Spermatophyta</taxon>
        <taxon>Magnoliopsida</taxon>
        <taxon>Ranunculales</taxon>
        <taxon>Menispermaceae</taxon>
        <taxon>Menispermoideae</taxon>
        <taxon>Cissampelideae</taxon>
        <taxon>Stephania</taxon>
    </lineage>
</organism>
<dbReference type="GO" id="GO:0004252">
    <property type="term" value="F:serine-type endopeptidase activity"/>
    <property type="evidence" value="ECO:0007669"/>
    <property type="project" value="InterPro"/>
</dbReference>
<dbReference type="CDD" id="cd02120">
    <property type="entry name" value="PA_subtilisin_like"/>
    <property type="match status" value="1"/>
</dbReference>
<dbReference type="Proteomes" id="UP001417504">
    <property type="component" value="Unassembled WGS sequence"/>
</dbReference>
<evidence type="ECO:0000256" key="2">
    <source>
        <dbReference type="ARBA" id="ARBA00022729"/>
    </source>
</evidence>
<dbReference type="Gene3D" id="3.50.30.30">
    <property type="match status" value="1"/>
</dbReference>
<comment type="similarity">
    <text evidence="1">Belongs to the peptidase S8 family.</text>
</comment>
<dbReference type="AlphaFoldDB" id="A0AAP0NZH1"/>
<comment type="caution">
    <text evidence="3">The sequence shown here is derived from an EMBL/GenBank/DDBJ whole genome shotgun (WGS) entry which is preliminary data.</text>
</comment>
<keyword evidence="4" id="KW-1185">Reference proteome</keyword>
<evidence type="ECO:0000313" key="4">
    <source>
        <dbReference type="Proteomes" id="UP001417504"/>
    </source>
</evidence>
<sequence length="235" mass="25510">MRCVIKNCEFACRICKARNWNNKTATGKLILCFSTIGPVSIGSATIAALVANASGLIFAEAMTQQIPDVDIIPTIRVNIDQGTQILDYIGLSQKKPKVEVTTSKTKIGQSPAPAIAFFSSRGPSSLAPDILKVPYTKDTTQDDILDGGSMNVADPFDIGFGHINPLKAMDPGLVYDMSTRDYVTFLCSLGYNKAQIKNMLRIPSKIGRHCEATQAVWDLICTAYATEAWRGDDVV</sequence>
<dbReference type="Gene3D" id="3.40.50.200">
    <property type="entry name" value="Peptidase S8/S53 domain"/>
    <property type="match status" value="2"/>
</dbReference>
<evidence type="ECO:0000313" key="3">
    <source>
        <dbReference type="EMBL" id="KAK9123415.1"/>
    </source>
</evidence>
<accession>A0AAP0NZH1</accession>
<keyword evidence="2" id="KW-0732">Signal</keyword>
<proteinExistence type="inferred from homology"/>
<name>A0AAP0NZH1_9MAGN</name>